<dbReference type="OrthoDB" id="444601at2759"/>
<dbReference type="GO" id="GO:0003676">
    <property type="term" value="F:nucleic acid binding"/>
    <property type="evidence" value="ECO:0007669"/>
    <property type="project" value="InterPro"/>
</dbReference>
<evidence type="ECO:0000313" key="2">
    <source>
        <dbReference type="EMBL" id="PFX18242.1"/>
    </source>
</evidence>
<dbReference type="Proteomes" id="UP000225706">
    <property type="component" value="Unassembled WGS sequence"/>
</dbReference>
<dbReference type="InterPro" id="IPR041588">
    <property type="entry name" value="Integrase_H2C2"/>
</dbReference>
<evidence type="ECO:0000313" key="3">
    <source>
        <dbReference type="Proteomes" id="UP000225706"/>
    </source>
</evidence>
<dbReference type="STRING" id="50429.A0A2B4RPS6"/>
<dbReference type="Gene3D" id="3.30.420.10">
    <property type="entry name" value="Ribonuclease H-like superfamily/Ribonuclease H"/>
    <property type="match status" value="1"/>
</dbReference>
<dbReference type="Gene3D" id="1.10.340.70">
    <property type="match status" value="1"/>
</dbReference>
<name>A0A2B4RPS6_STYPI</name>
<reference evidence="3" key="1">
    <citation type="journal article" date="2017" name="bioRxiv">
        <title>Comparative analysis of the genomes of Stylophora pistillata and Acropora digitifera provides evidence for extensive differences between species of corals.</title>
        <authorList>
            <person name="Voolstra C.R."/>
            <person name="Li Y."/>
            <person name="Liew Y.J."/>
            <person name="Baumgarten S."/>
            <person name="Zoccola D."/>
            <person name="Flot J.-F."/>
            <person name="Tambutte S."/>
            <person name="Allemand D."/>
            <person name="Aranda M."/>
        </authorList>
    </citation>
    <scope>NUCLEOTIDE SEQUENCE [LARGE SCALE GENOMIC DNA]</scope>
</reference>
<sequence length="361" mass="41416">MNVETDHKPLEAIFMKSLASAPKRLQRMLLRLQKYSLKVKYKKGREMLLADTLSRAYLPEVNATEFSRELEDVDHRSWLPVTIDRWQQLKNAAADDPVQQKLREVTRGGWPENRAQAPECVRPYFDVRDELTIQDELIFKGQQIVVPLVMRKELMEKTHASHIGIEGCLRRARETLYWPRMATELREYISKCDICLSHRNEQGKEPMQSHEFVARPWAKVAADLCEFDNRVLIWMFQHKTSSPAYPQSNGKAENAVRTVKNLFTKCKASGASEFQALLDWRNTPTAGIGTSPAQRLVGRRCKTLMPVAGSLLQPKFPTGEDTRKLIGTKQRQQHYYNKQAKPLDPISLGETVGMKLPGEKT</sequence>
<dbReference type="AlphaFoldDB" id="A0A2B4RPS6"/>
<dbReference type="Pfam" id="PF17921">
    <property type="entry name" value="Integrase_H2C2"/>
    <property type="match status" value="1"/>
</dbReference>
<dbReference type="SUPFAM" id="SSF53098">
    <property type="entry name" value="Ribonuclease H-like"/>
    <property type="match status" value="1"/>
</dbReference>
<comment type="caution">
    <text evidence="2">The sequence shown here is derived from an EMBL/GenBank/DDBJ whole genome shotgun (WGS) entry which is preliminary data.</text>
</comment>
<dbReference type="PANTHER" id="PTHR37984:SF8">
    <property type="entry name" value="CCHC-TYPE DOMAIN-CONTAINING PROTEIN"/>
    <property type="match status" value="1"/>
</dbReference>
<dbReference type="InterPro" id="IPR050951">
    <property type="entry name" value="Retrovirus_Pol_polyprotein"/>
</dbReference>
<dbReference type="PANTHER" id="PTHR37984">
    <property type="entry name" value="PROTEIN CBG26694"/>
    <property type="match status" value="1"/>
</dbReference>
<organism evidence="2 3">
    <name type="scientific">Stylophora pistillata</name>
    <name type="common">Smooth cauliflower coral</name>
    <dbReference type="NCBI Taxonomy" id="50429"/>
    <lineage>
        <taxon>Eukaryota</taxon>
        <taxon>Metazoa</taxon>
        <taxon>Cnidaria</taxon>
        <taxon>Anthozoa</taxon>
        <taxon>Hexacorallia</taxon>
        <taxon>Scleractinia</taxon>
        <taxon>Astrocoeniina</taxon>
        <taxon>Pocilloporidae</taxon>
        <taxon>Stylophora</taxon>
    </lineage>
</organism>
<keyword evidence="3" id="KW-1185">Reference proteome</keyword>
<dbReference type="InterPro" id="IPR036397">
    <property type="entry name" value="RNaseH_sf"/>
</dbReference>
<dbReference type="InterPro" id="IPR012337">
    <property type="entry name" value="RNaseH-like_sf"/>
</dbReference>
<dbReference type="FunFam" id="1.10.340.70:FF:000003">
    <property type="entry name" value="Protein CBG25708"/>
    <property type="match status" value="1"/>
</dbReference>
<feature type="domain" description="Integrase zinc-binding" evidence="1">
    <location>
        <begin position="146"/>
        <end position="199"/>
    </location>
</feature>
<protein>
    <submittedName>
        <fullName evidence="2">Uncharacterized protein K02A2.6</fullName>
    </submittedName>
</protein>
<gene>
    <name evidence="2" type="primary">K02A2.6</name>
    <name evidence="2" type="ORF">AWC38_SpisGene17407</name>
</gene>
<proteinExistence type="predicted"/>
<accession>A0A2B4RPS6</accession>
<dbReference type="EMBL" id="LSMT01000422">
    <property type="protein sequence ID" value="PFX18242.1"/>
    <property type="molecule type" value="Genomic_DNA"/>
</dbReference>
<evidence type="ECO:0000259" key="1">
    <source>
        <dbReference type="Pfam" id="PF17921"/>
    </source>
</evidence>